<sequence>MSYLAISKQMSRNNQYDNKENGFKDKDTSTSLSRDHTTNDNDYKVNAKKQNCLAIPQIKKDNENEANINDFCPVKHHSASCNMLKHKALKSTEIVTESSKQIETNDDVTPYILKSFINDLGDTNVNDTITSSIDALCFDDDFQFCKCGRLKNQSQYAIQRSIKVAKTKKKIEKTPDGFVTFKEPTQFFQQYNIVNLNENRGNNWFYDERIGPPTKEVVAEINKLSPAQKELLAKQRAEYDRVMKTLISPAHDIEDPILKYLKHSKLNINIKNEGESNVSANECDKKGKNLKMKIKHISKKQRDAPYNLRKISRKD</sequence>
<proteinExistence type="predicted"/>
<reference evidence="3" key="1">
    <citation type="submission" date="2017-02" db="UniProtKB">
        <authorList>
            <consortium name="WormBaseParasite"/>
        </authorList>
    </citation>
    <scope>IDENTIFICATION</scope>
</reference>
<evidence type="ECO:0000313" key="2">
    <source>
        <dbReference type="Proteomes" id="UP000038045"/>
    </source>
</evidence>
<dbReference type="AlphaFoldDB" id="A0A0N5A3X1"/>
<dbReference type="Proteomes" id="UP000038045">
    <property type="component" value="Unplaced"/>
</dbReference>
<evidence type="ECO:0000256" key="1">
    <source>
        <dbReference type="SAM" id="MobiDB-lite"/>
    </source>
</evidence>
<dbReference type="WBParaSite" id="PTRK_0001632500.1">
    <property type="protein sequence ID" value="PTRK_0001632500.1"/>
    <property type="gene ID" value="PTRK_0001632500"/>
</dbReference>
<feature type="region of interest" description="Disordered" evidence="1">
    <location>
        <begin position="1"/>
        <end position="41"/>
    </location>
</feature>
<feature type="compositionally biased region" description="Basic and acidic residues" evidence="1">
    <location>
        <begin position="17"/>
        <end position="41"/>
    </location>
</feature>
<name>A0A0N5A3X1_PARTI</name>
<accession>A0A0N5A3X1</accession>
<evidence type="ECO:0000313" key="3">
    <source>
        <dbReference type="WBParaSite" id="PTRK_0001632500.1"/>
    </source>
</evidence>
<protein>
    <submittedName>
        <fullName evidence="3">Nucleolar protein 16</fullName>
    </submittedName>
</protein>
<keyword evidence="2" id="KW-1185">Reference proteome</keyword>
<organism evidence="2 3">
    <name type="scientific">Parastrongyloides trichosuri</name>
    <name type="common">Possum-specific nematode worm</name>
    <dbReference type="NCBI Taxonomy" id="131310"/>
    <lineage>
        <taxon>Eukaryota</taxon>
        <taxon>Metazoa</taxon>
        <taxon>Ecdysozoa</taxon>
        <taxon>Nematoda</taxon>
        <taxon>Chromadorea</taxon>
        <taxon>Rhabditida</taxon>
        <taxon>Tylenchina</taxon>
        <taxon>Panagrolaimomorpha</taxon>
        <taxon>Strongyloidoidea</taxon>
        <taxon>Strongyloididae</taxon>
        <taxon>Parastrongyloides</taxon>
    </lineage>
</organism>